<organism evidence="2 3">
    <name type="scientific">Candidatus Kuenenbacteria bacterium RBG_16_41_7</name>
    <dbReference type="NCBI Taxonomy" id="1798560"/>
    <lineage>
        <taxon>Bacteria</taxon>
        <taxon>Candidatus Kueneniibacteriota</taxon>
    </lineage>
</organism>
<feature type="transmembrane region" description="Helical" evidence="1">
    <location>
        <begin position="56"/>
        <end position="74"/>
    </location>
</feature>
<evidence type="ECO:0000256" key="1">
    <source>
        <dbReference type="SAM" id="Phobius"/>
    </source>
</evidence>
<keyword evidence="1" id="KW-1133">Transmembrane helix</keyword>
<dbReference type="AlphaFoldDB" id="A0A1F6GBU3"/>
<accession>A0A1F6GBU3</accession>
<proteinExistence type="predicted"/>
<reference evidence="2 3" key="1">
    <citation type="journal article" date="2016" name="Nat. Commun.">
        <title>Thousands of microbial genomes shed light on interconnected biogeochemical processes in an aquifer system.</title>
        <authorList>
            <person name="Anantharaman K."/>
            <person name="Brown C.T."/>
            <person name="Hug L.A."/>
            <person name="Sharon I."/>
            <person name="Castelle C.J."/>
            <person name="Probst A.J."/>
            <person name="Thomas B.C."/>
            <person name="Singh A."/>
            <person name="Wilkins M.J."/>
            <person name="Karaoz U."/>
            <person name="Brodie E.L."/>
            <person name="Williams K.H."/>
            <person name="Hubbard S.S."/>
            <person name="Banfield J.F."/>
        </authorList>
    </citation>
    <scope>NUCLEOTIDE SEQUENCE [LARGE SCALE GENOMIC DNA]</scope>
</reference>
<sequence>MRQVRGIKKGKNMENIVYREKIKNFRKPFFLVVYAKDFIFLIVFLFIIILLKENNLVVLLLIIFIGIPVVLRISQIGPQLIPWYQLKIDNQKIEIRLYEWQAFRRVKWFIDLKNIDNIQVINITDAKLSDLPYMFWWPFQNRRNVERIIMGNGPAIKIYTKENKEFIFSTDNPHKVKQSIEELALK</sequence>
<dbReference type="EMBL" id="MFMV01000061">
    <property type="protein sequence ID" value="OGG95580.1"/>
    <property type="molecule type" value="Genomic_DNA"/>
</dbReference>
<gene>
    <name evidence="2" type="ORF">A2V95_00085</name>
</gene>
<keyword evidence="1" id="KW-0472">Membrane</keyword>
<protein>
    <submittedName>
        <fullName evidence="2">Uncharacterized protein</fullName>
    </submittedName>
</protein>
<feature type="transmembrane region" description="Helical" evidence="1">
    <location>
        <begin position="29"/>
        <end position="50"/>
    </location>
</feature>
<name>A0A1F6GBU3_9BACT</name>
<evidence type="ECO:0000313" key="3">
    <source>
        <dbReference type="Proteomes" id="UP000178149"/>
    </source>
</evidence>
<comment type="caution">
    <text evidence="2">The sequence shown here is derived from an EMBL/GenBank/DDBJ whole genome shotgun (WGS) entry which is preliminary data.</text>
</comment>
<evidence type="ECO:0000313" key="2">
    <source>
        <dbReference type="EMBL" id="OGG95580.1"/>
    </source>
</evidence>
<keyword evidence="1" id="KW-0812">Transmembrane</keyword>
<dbReference type="Proteomes" id="UP000178149">
    <property type="component" value="Unassembled WGS sequence"/>
</dbReference>